<evidence type="ECO:0008006" key="3">
    <source>
        <dbReference type="Google" id="ProtNLM"/>
    </source>
</evidence>
<dbReference type="SUPFAM" id="SSF52047">
    <property type="entry name" value="RNI-like"/>
    <property type="match status" value="1"/>
</dbReference>
<evidence type="ECO:0000313" key="1">
    <source>
        <dbReference type="EMBL" id="KAJ7729940.1"/>
    </source>
</evidence>
<protein>
    <recommendedName>
        <fullName evidence="3">F-box domain-containing protein</fullName>
    </recommendedName>
</protein>
<dbReference type="InterPro" id="IPR032675">
    <property type="entry name" value="LRR_dom_sf"/>
</dbReference>
<name>A0AAD7HY13_9AGAR</name>
<evidence type="ECO:0000313" key="2">
    <source>
        <dbReference type="Proteomes" id="UP001215598"/>
    </source>
</evidence>
<sequence length="475" mass="53768">MTSMAKALELPYELTSKIFIDCLPLRRRVRPRRRQAPLQIAQVCGHWRAVALATPELWSSIYLEFSYGSTSFDGIPTLFGEDNPDLIEDYTATLLELWFTRAAGHPLSITLICSRGTFLDPKIFAVLAAHANRWGRVELAITEFDFLHFNQIVGPFPLLQSLSLRIIDHSTSFPHRISAIEFSPNLRALQLRDHLFRLLQSPRTLAELPHTLTALQIEWSINEEPLLGKSTLEALVWLFEHFPQLRHFNCPVYHWPFQGSRLVQPLKSLVLSHNNIALHFFELPVLEHLQVSLGGDTAPPHFIEFLVRSGSRLAHLGVDLEYMTSGGLSRTISALPVLPELTTLELRLPVPSAENFQRPAGLARLRNLIVVDVCHEDRYTSFIALVRAWSPLVHAELRLWSKHVDVRRRMPPPGGHIVTELAALNTQGLTILVITPNWTWPSNARDLDPIEDLDHDVFIPPPPRASSFAPFGHTS</sequence>
<dbReference type="Gene3D" id="3.80.10.10">
    <property type="entry name" value="Ribonuclease Inhibitor"/>
    <property type="match status" value="1"/>
</dbReference>
<dbReference type="PANTHER" id="PTHR38926:SF72">
    <property type="entry name" value="IM:7136021-RELATED"/>
    <property type="match status" value="1"/>
</dbReference>
<comment type="caution">
    <text evidence="1">The sequence shown here is derived from an EMBL/GenBank/DDBJ whole genome shotgun (WGS) entry which is preliminary data.</text>
</comment>
<dbReference type="EMBL" id="JARKIB010000162">
    <property type="protein sequence ID" value="KAJ7729940.1"/>
    <property type="molecule type" value="Genomic_DNA"/>
</dbReference>
<keyword evidence="2" id="KW-1185">Reference proteome</keyword>
<proteinExistence type="predicted"/>
<gene>
    <name evidence="1" type="ORF">B0H16DRAFT_1893722</name>
</gene>
<dbReference type="AlphaFoldDB" id="A0AAD7HY13"/>
<dbReference type="PANTHER" id="PTHR38926">
    <property type="entry name" value="F-BOX DOMAIN CONTAINING PROTEIN, EXPRESSED"/>
    <property type="match status" value="1"/>
</dbReference>
<accession>A0AAD7HY13</accession>
<organism evidence="1 2">
    <name type="scientific">Mycena metata</name>
    <dbReference type="NCBI Taxonomy" id="1033252"/>
    <lineage>
        <taxon>Eukaryota</taxon>
        <taxon>Fungi</taxon>
        <taxon>Dikarya</taxon>
        <taxon>Basidiomycota</taxon>
        <taxon>Agaricomycotina</taxon>
        <taxon>Agaricomycetes</taxon>
        <taxon>Agaricomycetidae</taxon>
        <taxon>Agaricales</taxon>
        <taxon>Marasmiineae</taxon>
        <taxon>Mycenaceae</taxon>
        <taxon>Mycena</taxon>
    </lineage>
</organism>
<dbReference type="Proteomes" id="UP001215598">
    <property type="component" value="Unassembled WGS sequence"/>
</dbReference>
<reference evidence="1" key="1">
    <citation type="submission" date="2023-03" db="EMBL/GenBank/DDBJ databases">
        <title>Massive genome expansion in bonnet fungi (Mycena s.s.) driven by repeated elements and novel gene families across ecological guilds.</title>
        <authorList>
            <consortium name="Lawrence Berkeley National Laboratory"/>
            <person name="Harder C.B."/>
            <person name="Miyauchi S."/>
            <person name="Viragh M."/>
            <person name="Kuo A."/>
            <person name="Thoen E."/>
            <person name="Andreopoulos B."/>
            <person name="Lu D."/>
            <person name="Skrede I."/>
            <person name="Drula E."/>
            <person name="Henrissat B."/>
            <person name="Morin E."/>
            <person name="Kohler A."/>
            <person name="Barry K."/>
            <person name="LaButti K."/>
            <person name="Morin E."/>
            <person name="Salamov A."/>
            <person name="Lipzen A."/>
            <person name="Mereny Z."/>
            <person name="Hegedus B."/>
            <person name="Baldrian P."/>
            <person name="Stursova M."/>
            <person name="Weitz H."/>
            <person name="Taylor A."/>
            <person name="Grigoriev I.V."/>
            <person name="Nagy L.G."/>
            <person name="Martin F."/>
            <person name="Kauserud H."/>
        </authorList>
    </citation>
    <scope>NUCLEOTIDE SEQUENCE</scope>
    <source>
        <strain evidence="1">CBHHK182m</strain>
    </source>
</reference>